<keyword evidence="23" id="KW-0458">Lysosome</keyword>
<comment type="catalytic activity">
    <reaction evidence="32">
        <text>protoporphyrin IX(in) + ATP + H2O = protoporphyrin IX(out) + ADP + phosphate + H(+)</text>
        <dbReference type="Rhea" id="RHEA:61336"/>
        <dbReference type="ChEBI" id="CHEBI:15377"/>
        <dbReference type="ChEBI" id="CHEBI:15378"/>
        <dbReference type="ChEBI" id="CHEBI:30616"/>
        <dbReference type="ChEBI" id="CHEBI:43474"/>
        <dbReference type="ChEBI" id="CHEBI:57306"/>
        <dbReference type="ChEBI" id="CHEBI:456216"/>
    </reaction>
    <physiologicalReaction direction="left-to-right" evidence="32">
        <dbReference type="Rhea" id="RHEA:61337"/>
    </physiologicalReaction>
</comment>
<dbReference type="EMBL" id="CAJVCH010570663">
    <property type="protein sequence ID" value="CAG7835547.1"/>
    <property type="molecule type" value="Genomic_DNA"/>
</dbReference>
<dbReference type="PROSITE" id="PS50929">
    <property type="entry name" value="ABC_TM1F"/>
    <property type="match status" value="1"/>
</dbReference>
<dbReference type="Proteomes" id="UP000708208">
    <property type="component" value="Unassembled WGS sequence"/>
</dbReference>
<dbReference type="Pfam" id="PF00664">
    <property type="entry name" value="ABC_membrane"/>
    <property type="match status" value="1"/>
</dbReference>
<evidence type="ECO:0000256" key="33">
    <source>
        <dbReference type="ARBA" id="ARBA00048455"/>
    </source>
</evidence>
<evidence type="ECO:0000256" key="30">
    <source>
        <dbReference type="ARBA" id="ARBA00047753"/>
    </source>
</evidence>
<evidence type="ECO:0000256" key="15">
    <source>
        <dbReference type="ARBA" id="ARBA00022753"/>
    </source>
</evidence>
<dbReference type="GO" id="GO:0005765">
    <property type="term" value="C:lysosomal membrane"/>
    <property type="evidence" value="ECO:0007669"/>
    <property type="project" value="UniProtKB-SubCell"/>
</dbReference>
<evidence type="ECO:0000256" key="36">
    <source>
        <dbReference type="ARBA" id="ARBA00049398"/>
    </source>
</evidence>
<keyword evidence="13" id="KW-0964">Secreted</keyword>
<evidence type="ECO:0000256" key="37">
    <source>
        <dbReference type="SAM" id="Phobius"/>
    </source>
</evidence>
<evidence type="ECO:0000256" key="26">
    <source>
        <dbReference type="ARBA" id="ARBA00024385"/>
    </source>
</evidence>
<evidence type="ECO:0000256" key="20">
    <source>
        <dbReference type="ARBA" id="ARBA00023034"/>
    </source>
</evidence>
<evidence type="ECO:0000256" key="13">
    <source>
        <dbReference type="ARBA" id="ARBA00022525"/>
    </source>
</evidence>
<feature type="transmembrane region" description="Helical" evidence="37">
    <location>
        <begin position="391"/>
        <end position="414"/>
    </location>
</feature>
<dbReference type="EC" id="7.6.2.5" evidence="26"/>
<comment type="similarity">
    <text evidence="25">Belongs to the ABC transporter superfamily. ABCB family. Heavy Metal importer (TC 3.A.1.210) subfamily.</text>
</comment>
<keyword evidence="20" id="KW-0333">Golgi apparatus</keyword>
<dbReference type="PROSITE" id="PS50893">
    <property type="entry name" value="ABC_TRANSPORTER_2"/>
    <property type="match status" value="1"/>
</dbReference>
<keyword evidence="17" id="KW-0256">Endoplasmic reticulum</keyword>
<keyword evidence="21 37" id="KW-0472">Membrane</keyword>
<dbReference type="InterPro" id="IPR003439">
    <property type="entry name" value="ABC_transporter-like_ATP-bd"/>
</dbReference>
<evidence type="ECO:0000256" key="9">
    <source>
        <dbReference type="ARBA" id="ARBA00004653"/>
    </source>
</evidence>
<evidence type="ECO:0000256" key="21">
    <source>
        <dbReference type="ARBA" id="ARBA00023136"/>
    </source>
</evidence>
<evidence type="ECO:0000313" key="40">
    <source>
        <dbReference type="EMBL" id="CAG7835547.1"/>
    </source>
</evidence>
<evidence type="ECO:0000256" key="25">
    <source>
        <dbReference type="ARBA" id="ARBA00024363"/>
    </source>
</evidence>
<evidence type="ECO:0000256" key="29">
    <source>
        <dbReference type="ARBA" id="ARBA00047649"/>
    </source>
</evidence>
<evidence type="ECO:0000256" key="24">
    <source>
        <dbReference type="ARBA" id="ARBA00024320"/>
    </source>
</evidence>
<dbReference type="SMART" id="SM00382">
    <property type="entry name" value="AAA"/>
    <property type="match status" value="1"/>
</dbReference>
<reference evidence="40" key="1">
    <citation type="submission" date="2021-06" db="EMBL/GenBank/DDBJ databases">
        <authorList>
            <person name="Hodson N. C."/>
            <person name="Mongue J. A."/>
            <person name="Jaron S. K."/>
        </authorList>
    </citation>
    <scope>NUCLEOTIDE SEQUENCE</scope>
</reference>
<evidence type="ECO:0000256" key="34">
    <source>
        <dbReference type="ARBA" id="ARBA00048510"/>
    </source>
</evidence>
<evidence type="ECO:0000256" key="17">
    <source>
        <dbReference type="ARBA" id="ARBA00022824"/>
    </source>
</evidence>
<evidence type="ECO:0000259" key="39">
    <source>
        <dbReference type="PROSITE" id="PS50929"/>
    </source>
</evidence>
<dbReference type="GO" id="GO:0016887">
    <property type="term" value="F:ATP hydrolysis activity"/>
    <property type="evidence" value="ECO:0007669"/>
    <property type="project" value="InterPro"/>
</dbReference>
<evidence type="ECO:0000256" key="11">
    <source>
        <dbReference type="ARBA" id="ARBA00022448"/>
    </source>
</evidence>
<comment type="catalytic activity">
    <reaction evidence="30">
        <text>coproporphyrinogen III(in) + ATP + H2O = coproporphyrinogen III(out) + ADP + phosphate + H(+)</text>
        <dbReference type="Rhea" id="RHEA:66680"/>
        <dbReference type="ChEBI" id="CHEBI:15377"/>
        <dbReference type="ChEBI" id="CHEBI:15378"/>
        <dbReference type="ChEBI" id="CHEBI:30616"/>
        <dbReference type="ChEBI" id="CHEBI:43474"/>
        <dbReference type="ChEBI" id="CHEBI:57309"/>
        <dbReference type="ChEBI" id="CHEBI:456216"/>
    </reaction>
    <physiologicalReaction direction="left-to-right" evidence="30">
        <dbReference type="Rhea" id="RHEA:66681"/>
    </physiologicalReaction>
</comment>
<comment type="catalytic activity">
    <reaction evidence="36">
        <text>coproporphyrin I(in) + ATP + H2O = coproporphyrin I(out) + ADP + phosphate + H(+)</text>
        <dbReference type="Rhea" id="RHEA:66768"/>
        <dbReference type="ChEBI" id="CHEBI:15377"/>
        <dbReference type="ChEBI" id="CHEBI:15378"/>
        <dbReference type="ChEBI" id="CHEBI:30616"/>
        <dbReference type="ChEBI" id="CHEBI:43474"/>
        <dbReference type="ChEBI" id="CHEBI:167478"/>
        <dbReference type="ChEBI" id="CHEBI:456216"/>
    </reaction>
    <physiologicalReaction direction="left-to-right" evidence="36">
        <dbReference type="Rhea" id="RHEA:66769"/>
    </physiologicalReaction>
</comment>
<dbReference type="InterPro" id="IPR039421">
    <property type="entry name" value="Type_1_exporter"/>
</dbReference>
<dbReference type="AlphaFoldDB" id="A0A8J2LG71"/>
<feature type="transmembrane region" description="Helical" evidence="37">
    <location>
        <begin position="172"/>
        <end position="193"/>
    </location>
</feature>
<dbReference type="GO" id="GO:0005524">
    <property type="term" value="F:ATP binding"/>
    <property type="evidence" value="ECO:0007669"/>
    <property type="project" value="InterPro"/>
</dbReference>
<evidence type="ECO:0000256" key="2">
    <source>
        <dbReference type="ARBA" id="ARBA00004333"/>
    </source>
</evidence>
<proteinExistence type="inferred from homology"/>
<keyword evidence="15" id="KW-0967">Endosome</keyword>
<evidence type="ECO:0000256" key="7">
    <source>
        <dbReference type="ARBA" id="ARBA00004550"/>
    </source>
</evidence>
<sequence length="800" mass="90981">MGIQYCPPNITLSEVWVNNGLSVCFMDTVISATSLGFILLFGCIQLFFYRKYATVVEHYALPYSQLFGLQMVLCGLMPALGILRFTLQALIFEPGMIYGYMILYLLNSIIVWPFVCLLIVRERNYMLPSVPTKGHGLVLLIFWTGNFVAQNLILLNIKNPGWFFKFENAKDIIQFSLFLSQYLASGVVFILGLKAPGIPSIRHSDSFSRLHPFGDDEENSSSRSPFSNFWAKSKALVPFIWPSKSFKLQIYVIVCVISVVAGRVTNVYVPLYSKYIVDSLTTNVNASSNLSSPKRYYVGLTFEDLHLAFRWDFVLIYVALKVIQGGGAGTSGLLSNLRSFLWISVSQYTTREVQVKFFGHLHRLSLRWHLQRKTGEVLRAMDRGTESVNNILNYLIFNIVPTVADIIIAIVYFAVFFNGWFGLIVFVTMVVYLAITFIITEWRTKFRRTMNQADNEQRQQAVDSLLNFETVKYYANEEFEISRYGRSIRKYQREEWKVNASVSLLNMIQLFIINIGLLVGSLLCVKMIVNHEAGLTAGDYVLFTSYLMQLYTPLNFFGTYYRVLQRCFIDMENMMDLFKQEAEINDEPGAEDLQIRDAHIEFKDVCFNYVPERQVLDNISFSVPPGHTVALVGPSGAGKTSIIRLLFRFYDPTSGEISIDGQNIKHVTQASLRKAVGVVPQDTVLFNDTIQYNIKYGRIESDDADMIEASRGAHIHDKICTFPQRYDTTVGERGLKLMAHRLSTVIHANNIIVLSSEGQITEQGSHDDLLARNGLYASMWNEQLKASDSNEASNSKQEEE</sequence>
<evidence type="ECO:0000256" key="4">
    <source>
        <dbReference type="ARBA" id="ARBA00004374"/>
    </source>
</evidence>
<evidence type="ECO:0000256" key="14">
    <source>
        <dbReference type="ARBA" id="ARBA00022692"/>
    </source>
</evidence>
<dbReference type="OrthoDB" id="6500128at2759"/>
<comment type="catalytic activity">
    <reaction evidence="35">
        <text>coproporphyrin III(in) + ATP + H2O = coproporphyrin III(out) + ADP + phosphate + H(+)</text>
        <dbReference type="Rhea" id="RHEA:66664"/>
        <dbReference type="ChEBI" id="CHEBI:15377"/>
        <dbReference type="ChEBI" id="CHEBI:15378"/>
        <dbReference type="ChEBI" id="CHEBI:30616"/>
        <dbReference type="ChEBI" id="CHEBI:43474"/>
        <dbReference type="ChEBI" id="CHEBI:131725"/>
        <dbReference type="ChEBI" id="CHEBI:456216"/>
    </reaction>
    <physiologicalReaction direction="left-to-right" evidence="35">
        <dbReference type="Rhea" id="RHEA:66665"/>
    </physiologicalReaction>
</comment>
<feature type="transmembrane region" description="Helical" evidence="37">
    <location>
        <begin position="314"/>
        <end position="334"/>
    </location>
</feature>
<comment type="catalytic activity">
    <reaction evidence="29">
        <text>heme b(in) + ATP + H2O = heme b(out) + ADP + phosphate + H(+)</text>
        <dbReference type="Rhea" id="RHEA:19261"/>
        <dbReference type="ChEBI" id="CHEBI:15377"/>
        <dbReference type="ChEBI" id="CHEBI:15378"/>
        <dbReference type="ChEBI" id="CHEBI:30616"/>
        <dbReference type="ChEBI" id="CHEBI:43474"/>
        <dbReference type="ChEBI" id="CHEBI:60344"/>
        <dbReference type="ChEBI" id="CHEBI:456216"/>
        <dbReference type="EC" id="7.6.2.5"/>
    </reaction>
    <physiologicalReaction direction="left-to-right" evidence="29">
        <dbReference type="Rhea" id="RHEA:19262"/>
    </physiologicalReaction>
</comment>
<comment type="catalytic activity">
    <reaction evidence="33">
        <text>pheophorbide a(in) + ATP + H2O = pheophorbide a(out) + ADP + phosphate + H(+)</text>
        <dbReference type="Rhea" id="RHEA:61360"/>
        <dbReference type="ChEBI" id="CHEBI:15377"/>
        <dbReference type="ChEBI" id="CHEBI:15378"/>
        <dbReference type="ChEBI" id="CHEBI:30616"/>
        <dbReference type="ChEBI" id="CHEBI:43474"/>
        <dbReference type="ChEBI" id="CHEBI:58687"/>
        <dbReference type="ChEBI" id="CHEBI:456216"/>
    </reaction>
    <physiologicalReaction direction="left-to-right" evidence="33">
        <dbReference type="Rhea" id="RHEA:61361"/>
    </physiologicalReaction>
</comment>
<comment type="catalytic activity">
    <reaction evidence="34">
        <text>uroporphyrin III(in) + ATP + H2O = uroporphyrin III(out) + ADP + phosphate + H(+)</text>
        <dbReference type="Rhea" id="RHEA:66776"/>
        <dbReference type="ChEBI" id="CHEBI:15377"/>
        <dbReference type="ChEBI" id="CHEBI:15378"/>
        <dbReference type="ChEBI" id="CHEBI:30616"/>
        <dbReference type="ChEBI" id="CHEBI:43474"/>
        <dbReference type="ChEBI" id="CHEBI:167479"/>
        <dbReference type="ChEBI" id="CHEBI:456216"/>
    </reaction>
    <physiologicalReaction direction="left-to-right" evidence="34">
        <dbReference type="Rhea" id="RHEA:66777"/>
    </physiologicalReaction>
</comment>
<evidence type="ECO:0000256" key="35">
    <source>
        <dbReference type="ARBA" id="ARBA00048636"/>
    </source>
</evidence>
<dbReference type="GO" id="GO:0020037">
    <property type="term" value="F:heme binding"/>
    <property type="evidence" value="ECO:0007669"/>
    <property type="project" value="TreeGrafter"/>
</dbReference>
<keyword evidence="16" id="KW-1000">Mitochondrion outer membrane</keyword>
<dbReference type="InterPro" id="IPR011527">
    <property type="entry name" value="ABC1_TM_dom"/>
</dbReference>
<gene>
    <name evidence="40" type="ORF">AFUS01_LOCUS44906</name>
</gene>
<dbReference type="GO" id="GO:0005789">
    <property type="term" value="C:endoplasmic reticulum membrane"/>
    <property type="evidence" value="ECO:0007669"/>
    <property type="project" value="UniProtKB-SubCell"/>
</dbReference>
<feature type="domain" description="ABC transporter" evidence="38">
    <location>
        <begin position="600"/>
        <end position="797"/>
    </location>
</feature>
<keyword evidence="16" id="KW-0496">Mitochondrion</keyword>
<evidence type="ECO:0000256" key="1">
    <source>
        <dbReference type="ARBA" id="ARBA00004146"/>
    </source>
</evidence>
<accession>A0A8J2LG71</accession>
<dbReference type="Pfam" id="PF00005">
    <property type="entry name" value="ABC_tran"/>
    <property type="match status" value="1"/>
</dbReference>
<comment type="catalytic activity">
    <reaction evidence="31">
        <text>uroporphyrin I(in) + ATP + H2O = uroporphyrin I(out) + ADP + phosphate + H(+)</text>
        <dbReference type="Rhea" id="RHEA:66772"/>
        <dbReference type="ChEBI" id="CHEBI:15377"/>
        <dbReference type="ChEBI" id="CHEBI:15378"/>
        <dbReference type="ChEBI" id="CHEBI:30616"/>
        <dbReference type="ChEBI" id="CHEBI:43474"/>
        <dbReference type="ChEBI" id="CHEBI:167480"/>
        <dbReference type="ChEBI" id="CHEBI:456216"/>
    </reaction>
    <physiologicalReaction direction="left-to-right" evidence="31">
        <dbReference type="Rhea" id="RHEA:66773"/>
    </physiologicalReaction>
</comment>
<evidence type="ECO:0000256" key="12">
    <source>
        <dbReference type="ARBA" id="ARBA00022475"/>
    </source>
</evidence>
<feature type="transmembrane region" description="Helical" evidence="37">
    <location>
        <begin position="504"/>
        <end position="528"/>
    </location>
</feature>
<dbReference type="GO" id="GO:0005741">
    <property type="term" value="C:mitochondrial outer membrane"/>
    <property type="evidence" value="ECO:0007669"/>
    <property type="project" value="UniProtKB-SubCell"/>
</dbReference>
<dbReference type="InterPro" id="IPR032410">
    <property type="entry name" value="ABCB6_N"/>
</dbReference>
<keyword evidence="41" id="KW-1185">Reference proteome</keyword>
<feature type="transmembrane region" description="Helical" evidence="37">
    <location>
        <begin position="61"/>
        <end position="85"/>
    </location>
</feature>
<evidence type="ECO:0000256" key="16">
    <source>
        <dbReference type="ARBA" id="ARBA00022787"/>
    </source>
</evidence>
<evidence type="ECO:0000256" key="27">
    <source>
        <dbReference type="ARBA" id="ARBA00024439"/>
    </source>
</evidence>
<comment type="subcellular location">
    <subcellularLocation>
        <location evidence="8">Cell membrane</location>
        <topology evidence="8">Multi-pass membrane protein</topology>
    </subcellularLocation>
    <subcellularLocation>
        <location evidence="1">Early endosome membrane</location>
    </subcellularLocation>
    <subcellularLocation>
        <location evidence="6">Endoplasmic reticulum membrane</location>
        <topology evidence="6">Multi-pass membrane protein</topology>
    </subcellularLocation>
    <subcellularLocation>
        <location evidence="3">Endosome membrane</location>
        <topology evidence="3">Multi-pass membrane protein</topology>
    </subcellularLocation>
    <subcellularLocation>
        <location evidence="2">Endosome</location>
        <location evidence="2">Multivesicular body membrane</location>
    </subcellularLocation>
    <subcellularLocation>
        <location evidence="9">Golgi apparatus membrane</location>
        <topology evidence="9">Multi-pass membrane protein</topology>
    </subcellularLocation>
    <subcellularLocation>
        <location evidence="5">Late endosome membrane</location>
    </subcellularLocation>
    <subcellularLocation>
        <location evidence="10">Lysosome membrane</location>
    </subcellularLocation>
    <subcellularLocation>
        <location evidence="24">Melanosome membrane</location>
    </subcellularLocation>
    <subcellularLocation>
        <location evidence="4">Mitochondrion outer membrane</location>
        <topology evidence="4">Multi-pass membrane protein</topology>
    </subcellularLocation>
    <subcellularLocation>
        <location evidence="7">Secreted</location>
        <location evidence="7">Extracellular exosome</location>
    </subcellularLocation>
</comment>
<evidence type="ECO:0000256" key="31">
    <source>
        <dbReference type="ARBA" id="ARBA00047789"/>
    </source>
</evidence>
<keyword evidence="11" id="KW-0813">Transport</keyword>
<dbReference type="Pfam" id="PF16185">
    <property type="entry name" value="MTABC_N"/>
    <property type="match status" value="1"/>
</dbReference>
<feature type="transmembrane region" description="Helical" evidence="37">
    <location>
        <begin position="540"/>
        <end position="561"/>
    </location>
</feature>
<evidence type="ECO:0000256" key="32">
    <source>
        <dbReference type="ARBA" id="ARBA00048309"/>
    </source>
</evidence>
<dbReference type="GO" id="GO:0005886">
    <property type="term" value="C:plasma membrane"/>
    <property type="evidence" value="ECO:0007669"/>
    <property type="project" value="UniProtKB-SubCell"/>
</dbReference>
<protein>
    <recommendedName>
        <fullName evidence="27">ATP-binding cassette sub-family B member 6</fullName>
        <ecNumber evidence="26">7.6.2.5</ecNumber>
    </recommendedName>
    <alternativeName>
        <fullName evidence="28">ABC-type heme transporter ABCB6</fullName>
    </alternativeName>
</protein>
<name>A0A8J2LG71_9HEXA</name>
<dbReference type="GO" id="GO:0031901">
    <property type="term" value="C:early endosome membrane"/>
    <property type="evidence" value="ECO:0007669"/>
    <property type="project" value="UniProtKB-SubCell"/>
</dbReference>
<evidence type="ECO:0000256" key="22">
    <source>
        <dbReference type="ARBA" id="ARBA00023157"/>
    </source>
</evidence>
<keyword evidence="19 37" id="KW-1133">Transmembrane helix</keyword>
<dbReference type="GO" id="GO:0005576">
    <property type="term" value="C:extracellular region"/>
    <property type="evidence" value="ECO:0007669"/>
    <property type="project" value="UniProtKB-SubCell"/>
</dbReference>
<feature type="transmembrane region" description="Helical" evidence="37">
    <location>
        <begin position="420"/>
        <end position="440"/>
    </location>
</feature>
<keyword evidence="22" id="KW-1015">Disulfide bond</keyword>
<feature type="transmembrane region" description="Helical" evidence="37">
    <location>
        <begin position="136"/>
        <end position="157"/>
    </location>
</feature>
<evidence type="ECO:0000259" key="38">
    <source>
        <dbReference type="PROSITE" id="PS50893"/>
    </source>
</evidence>
<organism evidence="40 41">
    <name type="scientific">Allacma fusca</name>
    <dbReference type="NCBI Taxonomy" id="39272"/>
    <lineage>
        <taxon>Eukaryota</taxon>
        <taxon>Metazoa</taxon>
        <taxon>Ecdysozoa</taxon>
        <taxon>Arthropoda</taxon>
        <taxon>Hexapoda</taxon>
        <taxon>Collembola</taxon>
        <taxon>Symphypleona</taxon>
        <taxon>Sminthuridae</taxon>
        <taxon>Allacma</taxon>
    </lineage>
</organism>
<evidence type="ECO:0000313" key="41">
    <source>
        <dbReference type="Proteomes" id="UP000708208"/>
    </source>
</evidence>
<dbReference type="InterPro" id="IPR003593">
    <property type="entry name" value="AAA+_ATPase"/>
</dbReference>
<evidence type="ECO:0000256" key="5">
    <source>
        <dbReference type="ARBA" id="ARBA00004414"/>
    </source>
</evidence>
<evidence type="ECO:0000256" key="8">
    <source>
        <dbReference type="ARBA" id="ARBA00004651"/>
    </source>
</evidence>
<feature type="transmembrane region" description="Helical" evidence="37">
    <location>
        <begin position="29"/>
        <end position="49"/>
    </location>
</feature>
<dbReference type="GO" id="GO:0015439">
    <property type="term" value="F:ABC-type heme transporter activity"/>
    <property type="evidence" value="ECO:0007669"/>
    <property type="project" value="UniProtKB-EC"/>
</dbReference>
<feature type="domain" description="ABC transmembrane type-1" evidence="39">
    <location>
        <begin position="253"/>
        <end position="566"/>
    </location>
</feature>
<dbReference type="CDD" id="cd18581">
    <property type="entry name" value="ABC_6TM_ABCB6"/>
    <property type="match status" value="1"/>
</dbReference>
<evidence type="ECO:0000256" key="19">
    <source>
        <dbReference type="ARBA" id="ARBA00022989"/>
    </source>
</evidence>
<evidence type="ECO:0000256" key="23">
    <source>
        <dbReference type="ARBA" id="ARBA00023228"/>
    </source>
</evidence>
<comment type="caution">
    <text evidence="40">The sequence shown here is derived from an EMBL/GenBank/DDBJ whole genome shotgun (WGS) entry which is preliminary data.</text>
</comment>
<evidence type="ECO:0000256" key="3">
    <source>
        <dbReference type="ARBA" id="ARBA00004337"/>
    </source>
</evidence>
<evidence type="ECO:0000256" key="18">
    <source>
        <dbReference type="ARBA" id="ARBA00022967"/>
    </source>
</evidence>
<keyword evidence="12" id="KW-1003">Cell membrane</keyword>
<evidence type="ECO:0000256" key="28">
    <source>
        <dbReference type="ARBA" id="ARBA00031413"/>
    </source>
</evidence>
<dbReference type="GO" id="GO:0032585">
    <property type="term" value="C:multivesicular body membrane"/>
    <property type="evidence" value="ECO:0007669"/>
    <property type="project" value="UniProtKB-SubCell"/>
</dbReference>
<evidence type="ECO:0000256" key="6">
    <source>
        <dbReference type="ARBA" id="ARBA00004477"/>
    </source>
</evidence>
<keyword evidence="18" id="KW-1278">Translocase</keyword>
<dbReference type="GO" id="GO:0000139">
    <property type="term" value="C:Golgi membrane"/>
    <property type="evidence" value="ECO:0007669"/>
    <property type="project" value="UniProtKB-SubCell"/>
</dbReference>
<keyword evidence="14 37" id="KW-0812">Transmembrane</keyword>
<evidence type="ECO:0000256" key="10">
    <source>
        <dbReference type="ARBA" id="ARBA00004656"/>
    </source>
</evidence>
<feature type="transmembrane region" description="Helical" evidence="37">
    <location>
        <begin position="97"/>
        <end position="120"/>
    </location>
</feature>
<dbReference type="PANTHER" id="PTHR24221">
    <property type="entry name" value="ATP-BINDING CASSETTE SUB-FAMILY B"/>
    <property type="match status" value="1"/>
</dbReference>
<feature type="transmembrane region" description="Helical" evidence="37">
    <location>
        <begin position="250"/>
        <end position="269"/>
    </location>
</feature>
<dbReference type="PANTHER" id="PTHR24221:SF654">
    <property type="entry name" value="ATP-BINDING CASSETTE SUB-FAMILY B MEMBER 6"/>
    <property type="match status" value="1"/>
</dbReference>